<feature type="region of interest" description="Disordered" evidence="2">
    <location>
        <begin position="665"/>
        <end position="750"/>
    </location>
</feature>
<feature type="region of interest" description="Disordered" evidence="2">
    <location>
        <begin position="859"/>
        <end position="892"/>
    </location>
</feature>
<feature type="coiled-coil region" evidence="1">
    <location>
        <begin position="804"/>
        <end position="831"/>
    </location>
</feature>
<dbReference type="Proteomes" id="UP001337655">
    <property type="component" value="Unassembled WGS sequence"/>
</dbReference>
<feature type="compositionally biased region" description="Basic and acidic residues" evidence="2">
    <location>
        <begin position="271"/>
        <end position="280"/>
    </location>
</feature>
<reference evidence="3 4" key="1">
    <citation type="submission" date="2023-08" db="EMBL/GenBank/DDBJ databases">
        <title>Black Yeasts Isolated from many extreme environments.</title>
        <authorList>
            <person name="Coleine C."/>
            <person name="Stajich J.E."/>
            <person name="Selbmann L."/>
        </authorList>
    </citation>
    <scope>NUCLEOTIDE SEQUENCE [LARGE SCALE GENOMIC DNA]</scope>
    <source>
        <strain evidence="3 4">CCFEE 5935</strain>
    </source>
</reference>
<feature type="region of interest" description="Disordered" evidence="2">
    <location>
        <begin position="505"/>
        <end position="525"/>
    </location>
</feature>
<feature type="compositionally biased region" description="Pro residues" evidence="2">
    <location>
        <begin position="723"/>
        <end position="739"/>
    </location>
</feature>
<feature type="compositionally biased region" description="Polar residues" evidence="2">
    <location>
        <begin position="789"/>
        <end position="801"/>
    </location>
</feature>
<proteinExistence type="predicted"/>
<dbReference type="EMBL" id="JAVRRT010000001">
    <property type="protein sequence ID" value="KAK5175333.1"/>
    <property type="molecule type" value="Genomic_DNA"/>
</dbReference>
<dbReference type="AlphaFoldDB" id="A0AAV9PSJ1"/>
<feature type="region of interest" description="Disordered" evidence="2">
    <location>
        <begin position="440"/>
        <end position="461"/>
    </location>
</feature>
<protein>
    <submittedName>
        <fullName evidence="3">Uncharacterized protein</fullName>
    </submittedName>
</protein>
<accession>A0AAV9PSJ1</accession>
<dbReference type="GeneID" id="89921821"/>
<evidence type="ECO:0000256" key="1">
    <source>
        <dbReference type="SAM" id="Coils"/>
    </source>
</evidence>
<dbReference type="RefSeq" id="XP_064663971.1">
    <property type="nucleotide sequence ID" value="XM_064797737.1"/>
</dbReference>
<feature type="compositionally biased region" description="Low complexity" evidence="2">
    <location>
        <begin position="861"/>
        <end position="877"/>
    </location>
</feature>
<feature type="region of interest" description="Disordered" evidence="2">
    <location>
        <begin position="141"/>
        <end position="162"/>
    </location>
</feature>
<keyword evidence="1" id="KW-0175">Coiled coil</keyword>
<feature type="compositionally biased region" description="Polar residues" evidence="2">
    <location>
        <begin position="635"/>
        <end position="645"/>
    </location>
</feature>
<evidence type="ECO:0000313" key="3">
    <source>
        <dbReference type="EMBL" id="KAK5175333.1"/>
    </source>
</evidence>
<name>A0AAV9PSJ1_9PEZI</name>
<feature type="region of interest" description="Disordered" evidence="2">
    <location>
        <begin position="324"/>
        <end position="390"/>
    </location>
</feature>
<evidence type="ECO:0000313" key="4">
    <source>
        <dbReference type="Proteomes" id="UP001337655"/>
    </source>
</evidence>
<feature type="region of interest" description="Disordered" evidence="2">
    <location>
        <begin position="270"/>
        <end position="292"/>
    </location>
</feature>
<comment type="caution">
    <text evidence="3">The sequence shown here is derived from an EMBL/GenBank/DDBJ whole genome shotgun (WGS) entry which is preliminary data.</text>
</comment>
<gene>
    <name evidence="3" type="ORF">LTR77_000471</name>
</gene>
<feature type="region of interest" description="Disordered" evidence="2">
    <location>
        <begin position="778"/>
        <end position="801"/>
    </location>
</feature>
<feature type="region of interest" description="Disordered" evidence="2">
    <location>
        <begin position="563"/>
        <end position="645"/>
    </location>
</feature>
<feature type="compositionally biased region" description="Low complexity" evidence="2">
    <location>
        <begin position="592"/>
        <end position="601"/>
    </location>
</feature>
<organism evidence="3 4">
    <name type="scientific">Saxophila tyrrhenica</name>
    <dbReference type="NCBI Taxonomy" id="1690608"/>
    <lineage>
        <taxon>Eukaryota</taxon>
        <taxon>Fungi</taxon>
        <taxon>Dikarya</taxon>
        <taxon>Ascomycota</taxon>
        <taxon>Pezizomycotina</taxon>
        <taxon>Dothideomycetes</taxon>
        <taxon>Dothideomycetidae</taxon>
        <taxon>Mycosphaerellales</taxon>
        <taxon>Extremaceae</taxon>
        <taxon>Saxophila</taxon>
    </lineage>
</organism>
<sequence length="892" mass="97592">MQPSAGHTRKQSLAFVNHTPRHFETITLVPPTPEDTEAGKMSPSCRAFGAGPLYTKAIMGQSPSAEEREQQREAYSTILREDSIHVEESENPDTYSRPDPFSIHHDCTDQAPYAMITEQSLLHLPFKNPSHDLAFFLRTTGPTTPHHRPSKVSQPARPPVPSKNAFKFLKRRRKLPQTDPEIQDAGGLLAPVEQKVSAGGSLLAHATHTSRTPVTERQPGSTYFALKVPKMDESIEARIQPDGAPMLSPSIVESRVSISFADSINSMEGWKYPRPDERPARRPPTPAKQRAWWPREEPTAIPPVEDVTASKRAVQWWPREEATIGATDEHVGPIRPAASNPPTPEPVSAVSMAESYQSDLHDHPANRPFDASRALSGPPAGSRTSTSLPLPEFSLRYEEFPVQHPGREKDVEIEHPCPRRFASHQVLLQRASSLGASLYRRSFTDSPGPPPPKSPLRPRKDAETIEGILASYGERGATPKLAPSIRDVQDFNGDLRPFKPTVVTDCTGPIKRPKSRGKNPVMKSSYQYLRREREDRTRARKLRDRPMPEAAVTAIDTIVNAVPDGPRQKLRKARPHIQIPGSLRPTPLVTRTSSTASSNASWKKVTESTQAQVPDARPDVSPVSNSGPTGYTPVSPVTSSNSATAGTPMALSPVMLVAEEIPVQKAKPTKPAKILVKDGKSYNPRPRSASIPRSAMKRRSRQGAQNSSRAHSPAPKLLKEDTPPLPSPPPNRALPPTPPASGSEKPGRTRAARIAETKKELPGLPIHNLNVASKTAMAERRLDPPAHIVTQQRRSGGNRESMNTARFQARLEALEKQNALLSAALSAVLRTNGTLNAPLSGLSEEDPASRTMSWENRIARRSAASHAASSSQGSSTALEMYMNTRRGGKHGR</sequence>
<keyword evidence="4" id="KW-1185">Reference proteome</keyword>
<evidence type="ECO:0000256" key="2">
    <source>
        <dbReference type="SAM" id="MobiDB-lite"/>
    </source>
</evidence>